<name>A0A916TMR1_9HYPH</name>
<dbReference type="InterPro" id="IPR000073">
    <property type="entry name" value="AB_hydrolase_1"/>
</dbReference>
<evidence type="ECO:0000259" key="1">
    <source>
        <dbReference type="Pfam" id="PF12697"/>
    </source>
</evidence>
<dbReference type="OrthoDB" id="5491135at2"/>
<accession>A0A916TMR1</accession>
<keyword evidence="2" id="KW-0378">Hydrolase</keyword>
<evidence type="ECO:0000313" key="2">
    <source>
        <dbReference type="EMBL" id="GGB61908.1"/>
    </source>
</evidence>
<dbReference type="Gene3D" id="3.40.50.1820">
    <property type="entry name" value="alpha/beta hydrolase"/>
    <property type="match status" value="1"/>
</dbReference>
<dbReference type="InterPro" id="IPR029058">
    <property type="entry name" value="AB_hydrolase_fold"/>
</dbReference>
<dbReference type="EMBL" id="BMFA01000016">
    <property type="protein sequence ID" value="GGB61908.1"/>
    <property type="molecule type" value="Genomic_DNA"/>
</dbReference>
<evidence type="ECO:0000313" key="3">
    <source>
        <dbReference type="Proteomes" id="UP000605148"/>
    </source>
</evidence>
<dbReference type="PANTHER" id="PTHR43798:SF29">
    <property type="entry name" value="AB HYDROLASE-1 DOMAIN-CONTAINING PROTEIN"/>
    <property type="match status" value="1"/>
</dbReference>
<dbReference type="Pfam" id="PF12697">
    <property type="entry name" value="Abhydrolase_6"/>
    <property type="match status" value="1"/>
</dbReference>
<dbReference type="SUPFAM" id="SSF53474">
    <property type="entry name" value="alpha/beta-Hydrolases"/>
    <property type="match status" value="1"/>
</dbReference>
<dbReference type="GO" id="GO:0016787">
    <property type="term" value="F:hydrolase activity"/>
    <property type="evidence" value="ECO:0007669"/>
    <property type="project" value="UniProtKB-KW"/>
</dbReference>
<sequence>MTPLVLLPGMMCDARLFGPQIAAFSGTRTLHCAPITGQASIEALAISVLEHAPPRFALAGLSMGGIVAMEVIRKAPDRVAGLALLDTNPCPELETVKAKREPQIEKVLSGHLRSVVRNELKPNYLASGPRRREILDLCMTMAVDLGPEVFVRQSRALQTRPDQRASLQAVKVPTLILMGADDRLCPIERHELMHKLIDGSRLVIIEGAGHLPTLERPEEVSAALTHWLGMIDR</sequence>
<proteinExistence type="predicted"/>
<comment type="caution">
    <text evidence="2">The sequence shown here is derived from an EMBL/GenBank/DDBJ whole genome shotgun (WGS) entry which is preliminary data.</text>
</comment>
<protein>
    <submittedName>
        <fullName evidence="2">Hydrolase</fullName>
    </submittedName>
</protein>
<keyword evidence="3" id="KW-1185">Reference proteome</keyword>
<gene>
    <name evidence="2" type="ORF">GCM10011316_37370</name>
</gene>
<reference evidence="2" key="2">
    <citation type="submission" date="2020-09" db="EMBL/GenBank/DDBJ databases">
        <authorList>
            <person name="Sun Q."/>
            <person name="Zhou Y."/>
        </authorList>
    </citation>
    <scope>NUCLEOTIDE SEQUENCE</scope>
    <source>
        <strain evidence="2">CGMCC 1.12426</strain>
    </source>
</reference>
<dbReference type="AlphaFoldDB" id="A0A916TMR1"/>
<dbReference type="PANTHER" id="PTHR43798">
    <property type="entry name" value="MONOACYLGLYCEROL LIPASE"/>
    <property type="match status" value="1"/>
</dbReference>
<dbReference type="Proteomes" id="UP000605148">
    <property type="component" value="Unassembled WGS sequence"/>
</dbReference>
<dbReference type="InterPro" id="IPR050266">
    <property type="entry name" value="AB_hydrolase_sf"/>
</dbReference>
<organism evidence="2 3">
    <name type="scientific">Roseibium aquae</name>
    <dbReference type="NCBI Taxonomy" id="1323746"/>
    <lineage>
        <taxon>Bacteria</taxon>
        <taxon>Pseudomonadati</taxon>
        <taxon>Pseudomonadota</taxon>
        <taxon>Alphaproteobacteria</taxon>
        <taxon>Hyphomicrobiales</taxon>
        <taxon>Stappiaceae</taxon>
        <taxon>Roseibium</taxon>
    </lineage>
</organism>
<feature type="domain" description="AB hydrolase-1" evidence="1">
    <location>
        <begin position="41"/>
        <end position="223"/>
    </location>
</feature>
<reference evidence="2" key="1">
    <citation type="journal article" date="2014" name="Int. J. Syst. Evol. Microbiol.">
        <title>Complete genome sequence of Corynebacterium casei LMG S-19264T (=DSM 44701T), isolated from a smear-ripened cheese.</title>
        <authorList>
            <consortium name="US DOE Joint Genome Institute (JGI-PGF)"/>
            <person name="Walter F."/>
            <person name="Albersmeier A."/>
            <person name="Kalinowski J."/>
            <person name="Ruckert C."/>
        </authorList>
    </citation>
    <scope>NUCLEOTIDE SEQUENCE</scope>
    <source>
        <strain evidence="2">CGMCC 1.12426</strain>
    </source>
</reference>
<dbReference type="PRINTS" id="PR00111">
    <property type="entry name" value="ABHYDROLASE"/>
</dbReference>
<dbReference type="RefSeq" id="WP_150497697.1">
    <property type="nucleotide sequence ID" value="NZ_BMFA01000016.1"/>
</dbReference>